<feature type="region of interest" description="Disordered" evidence="1">
    <location>
        <begin position="1"/>
        <end position="34"/>
    </location>
</feature>
<comment type="caution">
    <text evidence="3">The sequence shown here is derived from an EMBL/GenBank/DDBJ whole genome shotgun (WGS) entry which is preliminary data.</text>
</comment>
<keyword evidence="2" id="KW-1133">Transmembrane helix</keyword>
<name>A0ABN9HM89_9NEOB</name>
<keyword evidence="4" id="KW-1185">Reference proteome</keyword>
<proteinExistence type="predicted"/>
<feature type="transmembrane region" description="Helical" evidence="2">
    <location>
        <begin position="115"/>
        <end position="135"/>
    </location>
</feature>
<accession>A0ABN9HM89</accession>
<keyword evidence="2" id="KW-0472">Membrane</keyword>
<evidence type="ECO:0000256" key="1">
    <source>
        <dbReference type="SAM" id="MobiDB-lite"/>
    </source>
</evidence>
<gene>
    <name evidence="3" type="ORF">SPARVUS_LOCUS16164490</name>
</gene>
<feature type="transmembrane region" description="Helical" evidence="2">
    <location>
        <begin position="85"/>
        <end position="103"/>
    </location>
</feature>
<organism evidence="3 4">
    <name type="scientific">Staurois parvus</name>
    <dbReference type="NCBI Taxonomy" id="386267"/>
    <lineage>
        <taxon>Eukaryota</taxon>
        <taxon>Metazoa</taxon>
        <taxon>Chordata</taxon>
        <taxon>Craniata</taxon>
        <taxon>Vertebrata</taxon>
        <taxon>Euteleostomi</taxon>
        <taxon>Amphibia</taxon>
        <taxon>Batrachia</taxon>
        <taxon>Anura</taxon>
        <taxon>Neobatrachia</taxon>
        <taxon>Ranoidea</taxon>
        <taxon>Ranidae</taxon>
        <taxon>Staurois</taxon>
    </lineage>
</organism>
<feature type="compositionally biased region" description="Basic and acidic residues" evidence="1">
    <location>
        <begin position="15"/>
        <end position="34"/>
    </location>
</feature>
<evidence type="ECO:0000313" key="3">
    <source>
        <dbReference type="EMBL" id="CAI9621592.1"/>
    </source>
</evidence>
<evidence type="ECO:0000313" key="4">
    <source>
        <dbReference type="Proteomes" id="UP001162483"/>
    </source>
</evidence>
<dbReference type="Proteomes" id="UP001162483">
    <property type="component" value="Unassembled WGS sequence"/>
</dbReference>
<evidence type="ECO:0000256" key="2">
    <source>
        <dbReference type="SAM" id="Phobius"/>
    </source>
</evidence>
<protein>
    <submittedName>
        <fullName evidence="3">Uncharacterized protein</fullName>
    </submittedName>
</protein>
<dbReference type="EMBL" id="CATNWA010021174">
    <property type="protein sequence ID" value="CAI9621592.1"/>
    <property type="molecule type" value="Genomic_DNA"/>
</dbReference>
<keyword evidence="2" id="KW-0812">Transmembrane</keyword>
<reference evidence="3" key="1">
    <citation type="submission" date="2023-05" db="EMBL/GenBank/DDBJ databases">
        <authorList>
            <person name="Stuckert A."/>
        </authorList>
    </citation>
    <scope>NUCLEOTIDE SEQUENCE</scope>
</reference>
<sequence>MDHLQVSEAGGVGTGHRDRIRPIPHPLDPRRQEGRHWHPPTLVLLPVSLYVAALHLLLGVVVLSAFPVLVIWYYQLTHRRKAKTLLFLSLVLFSLGYMYYYNFVREVFLKGHVGWGHLSAITGGLFMTFLFLAKAKQDPGYLKKKKKNQGEGQRRSRWWLTGRGADRISVERTF</sequence>
<feature type="transmembrane region" description="Helical" evidence="2">
    <location>
        <begin position="47"/>
        <end position="73"/>
    </location>
</feature>